<name>H5TC98_9ALTE</name>
<accession>H5TC98</accession>
<comment type="caution">
    <text evidence="1">The sequence shown here is derived from an EMBL/GenBank/DDBJ whole genome shotgun (WGS) entry which is preliminary data.</text>
</comment>
<evidence type="ECO:0000313" key="1">
    <source>
        <dbReference type="EMBL" id="GAB55925.1"/>
    </source>
</evidence>
<proteinExistence type="predicted"/>
<organism evidence="1 2">
    <name type="scientific">Glaciecola punicea ACAM 611</name>
    <dbReference type="NCBI Taxonomy" id="1121923"/>
    <lineage>
        <taxon>Bacteria</taxon>
        <taxon>Pseudomonadati</taxon>
        <taxon>Pseudomonadota</taxon>
        <taxon>Gammaproteobacteria</taxon>
        <taxon>Alteromonadales</taxon>
        <taxon>Alteromonadaceae</taxon>
        <taxon>Glaciecola</taxon>
    </lineage>
</organism>
<keyword evidence="2" id="KW-1185">Reference proteome</keyword>
<dbReference type="EMBL" id="BAET01000019">
    <property type="protein sequence ID" value="GAB55925.1"/>
    <property type="molecule type" value="Genomic_DNA"/>
</dbReference>
<evidence type="ECO:0000313" key="2">
    <source>
        <dbReference type="Proteomes" id="UP000053586"/>
    </source>
</evidence>
<dbReference type="Proteomes" id="UP000053586">
    <property type="component" value="Unassembled WGS sequence"/>
</dbReference>
<dbReference type="AlphaFoldDB" id="H5TC98"/>
<sequence>MLTLFKIADTLSVHKKGKFQGLLFLRPKKSGFIRAVGRLSASFLMVY</sequence>
<gene>
    <name evidence="1" type="ORF">GPUN_1809</name>
</gene>
<protein>
    <submittedName>
        <fullName evidence="1">Uncharacterized protein</fullName>
    </submittedName>
</protein>
<reference evidence="1 2" key="1">
    <citation type="journal article" date="2012" name="J. Bacteriol.">
        <title>Genome sequence of proteorhodopsin-containing sea ice bacterium Glaciecola punicea ACAM 611T.</title>
        <authorList>
            <person name="Qin Q.-L."/>
            <person name="Xie B.-B."/>
            <person name="Shu Y.-L."/>
            <person name="Rong J.-C."/>
            <person name="Zhao D.-L."/>
            <person name="Zhang X.-Y."/>
            <person name="Chen X.-L."/>
            <person name="Zhou B.-C."/>
            <person name="Zhanga Y.-Z."/>
        </authorList>
    </citation>
    <scope>NUCLEOTIDE SEQUENCE [LARGE SCALE GENOMIC DNA]</scope>
    <source>
        <strain evidence="1 2">ACAM 611</strain>
    </source>
</reference>
<reference evidence="1 2" key="2">
    <citation type="journal article" date="2017" name="Antonie Van Leeuwenhoek">
        <title>Rhizobium rhizosphaerae sp. nov., a novel species isolated from rice rhizosphere.</title>
        <authorList>
            <person name="Zhao J.J."/>
            <person name="Zhang J."/>
            <person name="Zhang R.J."/>
            <person name="Zhang C.W."/>
            <person name="Yin H.Q."/>
            <person name="Zhang X.X."/>
        </authorList>
    </citation>
    <scope>NUCLEOTIDE SEQUENCE [LARGE SCALE GENOMIC DNA]</scope>
    <source>
        <strain evidence="1 2">ACAM 611</strain>
    </source>
</reference>